<dbReference type="AlphaFoldDB" id="A0A1Q5T5Q2"/>
<evidence type="ECO:0000259" key="6">
    <source>
        <dbReference type="PROSITE" id="PS51387"/>
    </source>
</evidence>
<dbReference type="PROSITE" id="PS00862">
    <property type="entry name" value="OX2_COVAL_FAD"/>
    <property type="match status" value="1"/>
</dbReference>
<keyword evidence="5" id="KW-0560">Oxidoreductase</keyword>
<dbReference type="EMBL" id="MNBE01000702">
    <property type="protein sequence ID" value="OKO95567.1"/>
    <property type="molecule type" value="Genomic_DNA"/>
</dbReference>
<dbReference type="Proteomes" id="UP000186955">
    <property type="component" value="Unassembled WGS sequence"/>
</dbReference>
<comment type="cofactor">
    <cofactor evidence="1">
        <name>FAD</name>
        <dbReference type="ChEBI" id="CHEBI:57692"/>
    </cofactor>
</comment>
<dbReference type="PANTHER" id="PTHR42973:SF39">
    <property type="entry name" value="FAD-BINDING PCMH-TYPE DOMAIN-CONTAINING PROTEIN"/>
    <property type="match status" value="1"/>
</dbReference>
<feature type="domain" description="FAD-binding PCMH-type" evidence="6">
    <location>
        <begin position="34"/>
        <end position="206"/>
    </location>
</feature>
<dbReference type="Gene3D" id="3.40.462.20">
    <property type="match status" value="1"/>
</dbReference>
<sequence>MNINDLPQLEGDIIAQDFSKPVLESVSRWSSTGIIERPALTIIPNTEEDIIKAIEYAKEHALQLLPVGGGHGFLAPITSKTLYLDLKRFNKVEVDSDNQTVAVGGGAVTSDLIKTCTERGFYTTWPNSNAVGVVGCILGGGNPTLLGLHGLMIDHVLSIRLVTSDKRIVDVSPSSTGDDLALFHALCGAGHGLGVITSLTMRIFPLENLRLSENQVWVRRLIFPASEIEFAAKLFDQLQPPPPPMVTLLVFARAPPTAPKPGAPMVILTVTYFGPPEEAEARTSTLFEDETVAKAIMVQAVLTPLSKINDGNSQNDVHGGFKNIQAAWIKETQAETIKAAFGKWLDFTTQYEDAKRTAMILNGVNTQKQLEIQGTSEGRDRYFDARDRGIQAVVISWFTKQETRPAAADFAASIKALYRQNDATDIPRTILNNINLDMELGEVFSEYRVTELKRLANVWDPSGLFWRPWN</sequence>
<evidence type="ECO:0000313" key="8">
    <source>
        <dbReference type="Proteomes" id="UP000186955"/>
    </source>
</evidence>
<dbReference type="GO" id="GO:0071949">
    <property type="term" value="F:FAD binding"/>
    <property type="evidence" value="ECO:0007669"/>
    <property type="project" value="InterPro"/>
</dbReference>
<name>A0A1Q5T5Q2_9EURO</name>
<dbReference type="InterPro" id="IPR006094">
    <property type="entry name" value="Oxid_FAD_bind_N"/>
</dbReference>
<keyword evidence="8" id="KW-1185">Reference proteome</keyword>
<evidence type="ECO:0000256" key="5">
    <source>
        <dbReference type="ARBA" id="ARBA00023002"/>
    </source>
</evidence>
<comment type="similarity">
    <text evidence="2">Belongs to the oxygen-dependent FAD-linked oxidoreductase family.</text>
</comment>
<organism evidence="7 8">
    <name type="scientific">Penicillium subrubescens</name>
    <dbReference type="NCBI Taxonomy" id="1316194"/>
    <lineage>
        <taxon>Eukaryota</taxon>
        <taxon>Fungi</taxon>
        <taxon>Dikarya</taxon>
        <taxon>Ascomycota</taxon>
        <taxon>Pezizomycotina</taxon>
        <taxon>Eurotiomycetes</taxon>
        <taxon>Eurotiomycetidae</taxon>
        <taxon>Eurotiales</taxon>
        <taxon>Aspergillaceae</taxon>
        <taxon>Penicillium</taxon>
    </lineage>
</organism>
<keyword evidence="4" id="KW-0274">FAD</keyword>
<evidence type="ECO:0000256" key="4">
    <source>
        <dbReference type="ARBA" id="ARBA00022827"/>
    </source>
</evidence>
<evidence type="ECO:0000256" key="3">
    <source>
        <dbReference type="ARBA" id="ARBA00022630"/>
    </source>
</evidence>
<evidence type="ECO:0000256" key="2">
    <source>
        <dbReference type="ARBA" id="ARBA00005466"/>
    </source>
</evidence>
<evidence type="ECO:0000256" key="1">
    <source>
        <dbReference type="ARBA" id="ARBA00001974"/>
    </source>
</evidence>
<dbReference type="GO" id="GO:0016491">
    <property type="term" value="F:oxidoreductase activity"/>
    <property type="evidence" value="ECO:0007669"/>
    <property type="project" value="UniProtKB-KW"/>
</dbReference>
<dbReference type="InterPro" id="IPR036318">
    <property type="entry name" value="FAD-bd_PCMH-like_sf"/>
</dbReference>
<dbReference type="InterPro" id="IPR016167">
    <property type="entry name" value="FAD-bd_PCMH_sub1"/>
</dbReference>
<dbReference type="InterPro" id="IPR050416">
    <property type="entry name" value="FAD-linked_Oxidoreductase"/>
</dbReference>
<reference evidence="7 8" key="1">
    <citation type="submission" date="2016-10" db="EMBL/GenBank/DDBJ databases">
        <title>Genome sequence of the ascomycete fungus Penicillium subrubescens.</title>
        <authorList>
            <person name="De Vries R.P."/>
            <person name="Peng M."/>
            <person name="Dilokpimol A."/>
            <person name="Hilden K."/>
            <person name="Makela M.R."/>
            <person name="Grigoriev I."/>
            <person name="Riley R."/>
            <person name="Granchi Z."/>
        </authorList>
    </citation>
    <scope>NUCLEOTIDE SEQUENCE [LARGE SCALE GENOMIC DNA]</scope>
    <source>
        <strain evidence="7 8">CBS 132785</strain>
    </source>
</reference>
<dbReference type="InterPro" id="IPR016169">
    <property type="entry name" value="FAD-bd_PCMH_sub2"/>
</dbReference>
<dbReference type="PROSITE" id="PS51387">
    <property type="entry name" value="FAD_PCMH"/>
    <property type="match status" value="1"/>
</dbReference>
<accession>A0A1Q5T5Q2</accession>
<dbReference type="STRING" id="1316194.A0A1Q5T5Q2"/>
<keyword evidence="3" id="KW-0285">Flavoprotein</keyword>
<dbReference type="SUPFAM" id="SSF56176">
    <property type="entry name" value="FAD-binding/transporter-associated domain-like"/>
    <property type="match status" value="1"/>
</dbReference>
<dbReference type="InterPro" id="IPR016166">
    <property type="entry name" value="FAD-bd_PCMH"/>
</dbReference>
<dbReference type="PANTHER" id="PTHR42973">
    <property type="entry name" value="BINDING OXIDOREDUCTASE, PUTATIVE (AFU_ORTHOLOGUE AFUA_1G17690)-RELATED"/>
    <property type="match status" value="1"/>
</dbReference>
<dbReference type="OrthoDB" id="415825at2759"/>
<comment type="caution">
    <text evidence="7">The sequence shown here is derived from an EMBL/GenBank/DDBJ whole genome shotgun (WGS) entry which is preliminary data.</text>
</comment>
<protein>
    <submittedName>
        <fullName evidence="7">6-hydroxy-D-nicotine oxidase</fullName>
    </submittedName>
</protein>
<proteinExistence type="inferred from homology"/>
<dbReference type="InterPro" id="IPR006093">
    <property type="entry name" value="Oxy_OxRdtase_FAD_BS"/>
</dbReference>
<evidence type="ECO:0000313" key="7">
    <source>
        <dbReference type="EMBL" id="OKO95567.1"/>
    </source>
</evidence>
<dbReference type="Pfam" id="PF01565">
    <property type="entry name" value="FAD_binding_4"/>
    <property type="match status" value="1"/>
</dbReference>
<gene>
    <name evidence="7" type="ORF">PENSUB_11079</name>
</gene>
<dbReference type="Gene3D" id="3.30.43.10">
    <property type="entry name" value="Uridine Diphospho-n-acetylenolpyruvylglucosamine Reductase, domain 2"/>
    <property type="match status" value="1"/>
</dbReference>
<dbReference type="Gene3D" id="3.30.465.10">
    <property type="match status" value="1"/>
</dbReference>